<protein>
    <submittedName>
        <fullName evidence="1">Flagellar basal body-associated protein</fullName>
    </submittedName>
    <submittedName>
        <fullName evidence="2">RNA polymerase sigma factor for flagellar operon FliA domain protein</fullName>
    </submittedName>
</protein>
<dbReference type="RefSeq" id="WP_004538902.1">
    <property type="nucleotide sequence ID" value="NZ_CAUYGW010000007.1"/>
</dbReference>
<reference evidence="2 3" key="2">
    <citation type="submission" date="2014-08" db="EMBL/GenBank/DDBJ databases">
        <authorList>
            <person name="Bunnell A."/>
            <person name="Chain P.S."/>
            <person name="Chertkov O."/>
            <person name="Currie B.J."/>
            <person name="Daligault H.E."/>
            <person name="Davenport K.W."/>
            <person name="Davis C."/>
            <person name="Gleasner C.D."/>
            <person name="Johnson S.L."/>
            <person name="Kaestli M."/>
            <person name="Koren S."/>
            <person name="Kunde Y.A."/>
            <person name="Mayo M."/>
            <person name="McMurry K.K."/>
            <person name="Price E.P."/>
            <person name="Reitenga K.G."/>
            <person name="Robison R."/>
            <person name="Rosovitz M.J."/>
            <person name="Sarovich D.S."/>
            <person name="Teshima H."/>
        </authorList>
    </citation>
    <scope>NUCLEOTIDE SEQUENCE [LARGE SCALE GENOMIC DNA]</scope>
    <source>
        <strain evidence="2 3">MSHR44</strain>
    </source>
</reference>
<evidence type="ECO:0000313" key="1">
    <source>
        <dbReference type="EMBL" id="ABN48698.1"/>
    </source>
</evidence>
<dbReference type="EMBL" id="EF377328">
    <property type="protein sequence ID" value="ABN48698.1"/>
    <property type="molecule type" value="Genomic_DNA"/>
</dbReference>
<dbReference type="EMBL" id="JQIM01000009">
    <property type="protein sequence ID" value="KGX10975.1"/>
    <property type="molecule type" value="Genomic_DNA"/>
</dbReference>
<name>A3FIL4_BURPE</name>
<evidence type="ECO:0000313" key="3">
    <source>
        <dbReference type="Proteomes" id="UP000030475"/>
    </source>
</evidence>
<evidence type="ECO:0000313" key="2">
    <source>
        <dbReference type="EMBL" id="KGX10975.1"/>
    </source>
</evidence>
<dbReference type="AlphaFoldDB" id="A3FIL4"/>
<gene>
    <name evidence="1" type="ORF">btfc-orf37</name>
    <name evidence="2" type="ORF">Y036_4967</name>
</gene>
<accession>A3FIL4</accession>
<keyword evidence="1" id="KW-0282">Flagellum</keyword>
<dbReference type="Proteomes" id="UP000030475">
    <property type="component" value="Unassembled WGS sequence"/>
</dbReference>
<keyword evidence="1" id="KW-0969">Cilium</keyword>
<keyword evidence="1" id="KW-0966">Cell projection</keyword>
<sequence length="154" mass="17007">MKKKTVVSMIVGATLLVGGAIGGTWAFLSRNASHRPAPVAAQDKYKYVGESQIVVMLRQQDGQNATSIDAQAHYAMLDLVLKTTPEKEAIVRDHMLLLRSLTVDAVSQYTLEQLRQMNVAELANVLDRAFRQSYKTRAVAMPFESVMIGKLLAE</sequence>
<proteinExistence type="predicted"/>
<reference evidence="1" key="1">
    <citation type="journal article" date="2007" name="J. Bacteriol.">
        <title>A horizontal gene transfer event defines two distinct groups within Burkholderia pseudomallei that have dissimilar geographic distributions.</title>
        <authorList>
            <person name="Tuanyok A."/>
            <person name="Auerbach R.K."/>
            <person name="Brettin T.S."/>
            <person name="Bruce D.C."/>
            <person name="Munk A.C."/>
            <person name="Detter J.C."/>
            <person name="Pearson T."/>
            <person name="Hornstra H."/>
            <person name="Sermswan R.W."/>
            <person name="Wuthiekanun V."/>
            <person name="Peacock S.J."/>
            <person name="Currie B.J."/>
            <person name="Keim P."/>
            <person name="Wagner D.M."/>
        </authorList>
    </citation>
    <scope>NUCLEOTIDE SEQUENCE</scope>
    <source>
        <strain evidence="1">305</strain>
    </source>
</reference>
<dbReference type="PATRIC" id="fig|1435988.3.peg.3377"/>
<organism evidence="1">
    <name type="scientific">Burkholderia pseudomallei</name>
    <name type="common">Pseudomonas pseudomallei</name>
    <dbReference type="NCBI Taxonomy" id="28450"/>
    <lineage>
        <taxon>Bacteria</taxon>
        <taxon>Pseudomonadati</taxon>
        <taxon>Pseudomonadota</taxon>
        <taxon>Betaproteobacteria</taxon>
        <taxon>Burkholderiales</taxon>
        <taxon>Burkholderiaceae</taxon>
        <taxon>Burkholderia</taxon>
        <taxon>pseudomallei group</taxon>
    </lineage>
</organism>